<protein>
    <submittedName>
        <fullName evidence="2">Uncharacterized protein</fullName>
    </submittedName>
</protein>
<feature type="non-terminal residue" evidence="2">
    <location>
        <position position="135"/>
    </location>
</feature>
<keyword evidence="3" id="KW-1185">Reference proteome</keyword>
<organism evidence="2 3">
    <name type="scientific">Lymnaea stagnalis</name>
    <name type="common">Great pond snail</name>
    <name type="synonym">Helix stagnalis</name>
    <dbReference type="NCBI Taxonomy" id="6523"/>
    <lineage>
        <taxon>Eukaryota</taxon>
        <taxon>Metazoa</taxon>
        <taxon>Spiralia</taxon>
        <taxon>Lophotrochozoa</taxon>
        <taxon>Mollusca</taxon>
        <taxon>Gastropoda</taxon>
        <taxon>Heterobranchia</taxon>
        <taxon>Euthyneura</taxon>
        <taxon>Panpulmonata</taxon>
        <taxon>Hygrophila</taxon>
        <taxon>Lymnaeoidea</taxon>
        <taxon>Lymnaeidae</taxon>
        <taxon>Lymnaea</taxon>
    </lineage>
</organism>
<feature type="non-terminal residue" evidence="2">
    <location>
        <position position="1"/>
    </location>
</feature>
<evidence type="ECO:0000256" key="1">
    <source>
        <dbReference type="SAM" id="MobiDB-lite"/>
    </source>
</evidence>
<dbReference type="Proteomes" id="UP001497497">
    <property type="component" value="Unassembled WGS sequence"/>
</dbReference>
<accession>A0AAV2HB17</accession>
<reference evidence="2 3" key="1">
    <citation type="submission" date="2024-04" db="EMBL/GenBank/DDBJ databases">
        <authorList>
            <consortium name="Genoscope - CEA"/>
            <person name="William W."/>
        </authorList>
    </citation>
    <scope>NUCLEOTIDE SEQUENCE [LARGE SCALE GENOMIC DNA]</scope>
</reference>
<name>A0AAV2HB17_LYMST</name>
<dbReference type="AlphaFoldDB" id="A0AAV2HB17"/>
<proteinExistence type="predicted"/>
<comment type="caution">
    <text evidence="2">The sequence shown here is derived from an EMBL/GenBank/DDBJ whole genome shotgun (WGS) entry which is preliminary data.</text>
</comment>
<feature type="region of interest" description="Disordered" evidence="1">
    <location>
        <begin position="32"/>
        <end position="58"/>
    </location>
</feature>
<dbReference type="EMBL" id="CAXITT010000052">
    <property type="protein sequence ID" value="CAL1529644.1"/>
    <property type="molecule type" value="Genomic_DNA"/>
</dbReference>
<gene>
    <name evidence="2" type="ORF">GSLYS_00003799001</name>
</gene>
<evidence type="ECO:0000313" key="2">
    <source>
        <dbReference type="EMBL" id="CAL1529644.1"/>
    </source>
</evidence>
<evidence type="ECO:0000313" key="3">
    <source>
        <dbReference type="Proteomes" id="UP001497497"/>
    </source>
</evidence>
<sequence>GRYHRLVFHTFSVPSGPSAALGAGQLHVLAGPLRPGGQRQRQHLHAQRHRRGPLHRRHPPVQGRLLQEVGGHHHQHHLGRRDRRRASGAAVLLGGGPHREQHRDPQVRLARAGQLAGFSPVLQHAAGVFPVPAAP</sequence>
<feature type="compositionally biased region" description="Basic residues" evidence="1">
    <location>
        <begin position="40"/>
        <end position="58"/>
    </location>
</feature>